<evidence type="ECO:0000313" key="12">
    <source>
        <dbReference type="EMBL" id="CAG9310348.1"/>
    </source>
</evidence>
<comment type="caution">
    <text evidence="12">The sequence shown here is derived from an EMBL/GenBank/DDBJ whole genome shotgun (WGS) entry which is preliminary data.</text>
</comment>
<keyword evidence="6 9" id="KW-0067">ATP-binding</keyword>
<feature type="compositionally biased region" description="Polar residues" evidence="10">
    <location>
        <begin position="280"/>
        <end position="289"/>
    </location>
</feature>
<dbReference type="SMART" id="SM00220">
    <property type="entry name" value="S_TKc"/>
    <property type="match status" value="1"/>
</dbReference>
<evidence type="ECO:0000256" key="1">
    <source>
        <dbReference type="ARBA" id="ARBA00012513"/>
    </source>
</evidence>
<dbReference type="AlphaFoldDB" id="A0AAU9IDW7"/>
<evidence type="ECO:0000313" key="13">
    <source>
        <dbReference type="Proteomes" id="UP001162131"/>
    </source>
</evidence>
<keyword evidence="4 9" id="KW-0547">Nucleotide-binding</keyword>
<dbReference type="Proteomes" id="UP001162131">
    <property type="component" value="Unassembled WGS sequence"/>
</dbReference>
<protein>
    <recommendedName>
        <fullName evidence="1">non-specific serine/threonine protein kinase</fullName>
        <ecNumber evidence="1">2.7.11.1</ecNumber>
    </recommendedName>
</protein>
<dbReference type="GO" id="GO:0004674">
    <property type="term" value="F:protein serine/threonine kinase activity"/>
    <property type="evidence" value="ECO:0007669"/>
    <property type="project" value="UniProtKB-KW"/>
</dbReference>
<dbReference type="SUPFAM" id="SSF56112">
    <property type="entry name" value="Protein kinase-like (PK-like)"/>
    <property type="match status" value="1"/>
</dbReference>
<keyword evidence="3" id="KW-0808">Transferase</keyword>
<keyword evidence="13" id="KW-1185">Reference proteome</keyword>
<dbReference type="Pfam" id="PF00069">
    <property type="entry name" value="Pkinase"/>
    <property type="match status" value="2"/>
</dbReference>
<dbReference type="PROSITE" id="PS00108">
    <property type="entry name" value="PROTEIN_KINASE_ST"/>
    <property type="match status" value="1"/>
</dbReference>
<name>A0AAU9IDW7_9CILI</name>
<evidence type="ECO:0000256" key="9">
    <source>
        <dbReference type="PROSITE-ProRule" id="PRU10141"/>
    </source>
</evidence>
<dbReference type="PROSITE" id="PS50011">
    <property type="entry name" value="PROTEIN_KINASE_DOM"/>
    <property type="match status" value="1"/>
</dbReference>
<gene>
    <name evidence="12" type="ORF">BSTOLATCC_MIC1200</name>
</gene>
<feature type="compositionally biased region" description="Basic residues" evidence="10">
    <location>
        <begin position="294"/>
        <end position="303"/>
    </location>
</feature>
<evidence type="ECO:0000259" key="11">
    <source>
        <dbReference type="PROSITE" id="PS50011"/>
    </source>
</evidence>
<dbReference type="PROSITE" id="PS00107">
    <property type="entry name" value="PROTEIN_KINASE_ATP"/>
    <property type="match status" value="1"/>
</dbReference>
<dbReference type="PANTHER" id="PTHR47634:SF9">
    <property type="entry name" value="PROTEIN KINASE DOMAIN-CONTAINING PROTEIN-RELATED"/>
    <property type="match status" value="1"/>
</dbReference>
<reference evidence="12" key="1">
    <citation type="submission" date="2021-09" db="EMBL/GenBank/DDBJ databases">
        <authorList>
            <consortium name="AG Swart"/>
            <person name="Singh M."/>
            <person name="Singh A."/>
            <person name="Seah K."/>
            <person name="Emmerich C."/>
        </authorList>
    </citation>
    <scope>NUCLEOTIDE SEQUENCE</scope>
    <source>
        <strain evidence="12">ATCC30299</strain>
    </source>
</reference>
<comment type="catalytic activity">
    <reaction evidence="7">
        <text>L-threonyl-[protein] + ATP = O-phospho-L-threonyl-[protein] + ADP + H(+)</text>
        <dbReference type="Rhea" id="RHEA:46608"/>
        <dbReference type="Rhea" id="RHEA-COMP:11060"/>
        <dbReference type="Rhea" id="RHEA-COMP:11605"/>
        <dbReference type="ChEBI" id="CHEBI:15378"/>
        <dbReference type="ChEBI" id="CHEBI:30013"/>
        <dbReference type="ChEBI" id="CHEBI:30616"/>
        <dbReference type="ChEBI" id="CHEBI:61977"/>
        <dbReference type="ChEBI" id="CHEBI:456216"/>
        <dbReference type="EC" id="2.7.11.1"/>
    </reaction>
</comment>
<feature type="binding site" evidence="9">
    <location>
        <position position="68"/>
    </location>
    <ligand>
        <name>ATP</name>
        <dbReference type="ChEBI" id="CHEBI:30616"/>
    </ligand>
</feature>
<organism evidence="12 13">
    <name type="scientific">Blepharisma stoltei</name>
    <dbReference type="NCBI Taxonomy" id="1481888"/>
    <lineage>
        <taxon>Eukaryota</taxon>
        <taxon>Sar</taxon>
        <taxon>Alveolata</taxon>
        <taxon>Ciliophora</taxon>
        <taxon>Postciliodesmatophora</taxon>
        <taxon>Heterotrichea</taxon>
        <taxon>Heterotrichida</taxon>
        <taxon>Blepharismidae</taxon>
        <taxon>Blepharisma</taxon>
    </lineage>
</organism>
<proteinExistence type="predicted"/>
<evidence type="ECO:0000256" key="6">
    <source>
        <dbReference type="ARBA" id="ARBA00022840"/>
    </source>
</evidence>
<dbReference type="InterPro" id="IPR011009">
    <property type="entry name" value="Kinase-like_dom_sf"/>
</dbReference>
<dbReference type="GO" id="GO:0000245">
    <property type="term" value="P:spliceosomal complex assembly"/>
    <property type="evidence" value="ECO:0007669"/>
    <property type="project" value="TreeGrafter"/>
</dbReference>
<evidence type="ECO:0000256" key="10">
    <source>
        <dbReference type="SAM" id="MobiDB-lite"/>
    </source>
</evidence>
<evidence type="ECO:0000256" key="4">
    <source>
        <dbReference type="ARBA" id="ARBA00022741"/>
    </source>
</evidence>
<dbReference type="Gene3D" id="3.30.200.20">
    <property type="entry name" value="Phosphorylase Kinase, domain 1"/>
    <property type="match status" value="1"/>
</dbReference>
<feature type="region of interest" description="Disordered" evidence="10">
    <location>
        <begin position="539"/>
        <end position="577"/>
    </location>
</feature>
<feature type="domain" description="Protein kinase" evidence="11">
    <location>
        <begin position="39"/>
        <end position="499"/>
    </location>
</feature>
<comment type="catalytic activity">
    <reaction evidence="8">
        <text>L-seryl-[protein] + ATP = O-phospho-L-seryl-[protein] + ADP + H(+)</text>
        <dbReference type="Rhea" id="RHEA:17989"/>
        <dbReference type="Rhea" id="RHEA-COMP:9863"/>
        <dbReference type="Rhea" id="RHEA-COMP:11604"/>
        <dbReference type="ChEBI" id="CHEBI:15378"/>
        <dbReference type="ChEBI" id="CHEBI:29999"/>
        <dbReference type="ChEBI" id="CHEBI:30616"/>
        <dbReference type="ChEBI" id="CHEBI:83421"/>
        <dbReference type="ChEBI" id="CHEBI:456216"/>
        <dbReference type="EC" id="2.7.11.1"/>
    </reaction>
</comment>
<feature type="compositionally biased region" description="Acidic residues" evidence="10">
    <location>
        <begin position="551"/>
        <end position="570"/>
    </location>
</feature>
<evidence type="ECO:0000256" key="3">
    <source>
        <dbReference type="ARBA" id="ARBA00022679"/>
    </source>
</evidence>
<dbReference type="FunFam" id="1.10.510.10:FF:000275">
    <property type="entry name" value="SRSF protein kinase 2 isoform X3"/>
    <property type="match status" value="1"/>
</dbReference>
<dbReference type="EMBL" id="CAJZBQ010000002">
    <property type="protein sequence ID" value="CAG9310348.1"/>
    <property type="molecule type" value="Genomic_DNA"/>
</dbReference>
<dbReference type="GO" id="GO:0050684">
    <property type="term" value="P:regulation of mRNA processing"/>
    <property type="evidence" value="ECO:0007669"/>
    <property type="project" value="TreeGrafter"/>
</dbReference>
<dbReference type="Gene3D" id="1.10.510.10">
    <property type="entry name" value="Transferase(Phosphotransferase) domain 1"/>
    <property type="match status" value="1"/>
</dbReference>
<feature type="compositionally biased region" description="Basic and acidic residues" evidence="10">
    <location>
        <begin position="266"/>
        <end position="279"/>
    </location>
</feature>
<evidence type="ECO:0000256" key="2">
    <source>
        <dbReference type="ARBA" id="ARBA00022527"/>
    </source>
</evidence>
<feature type="compositionally biased region" description="Basic residues" evidence="10">
    <location>
        <begin position="252"/>
        <end position="265"/>
    </location>
</feature>
<dbReference type="PANTHER" id="PTHR47634">
    <property type="entry name" value="PROTEIN KINASE DOMAIN-CONTAINING PROTEIN-RELATED"/>
    <property type="match status" value="1"/>
</dbReference>
<dbReference type="EC" id="2.7.11.1" evidence="1"/>
<dbReference type="GO" id="GO:0005524">
    <property type="term" value="F:ATP binding"/>
    <property type="evidence" value="ECO:0007669"/>
    <property type="project" value="UniProtKB-UniRule"/>
</dbReference>
<keyword evidence="2" id="KW-0723">Serine/threonine-protein kinase</keyword>
<dbReference type="InterPro" id="IPR008271">
    <property type="entry name" value="Ser/Thr_kinase_AS"/>
</dbReference>
<evidence type="ECO:0000256" key="7">
    <source>
        <dbReference type="ARBA" id="ARBA00047899"/>
    </source>
</evidence>
<keyword evidence="5" id="KW-0418">Kinase</keyword>
<feature type="region of interest" description="Disordered" evidence="10">
    <location>
        <begin position="233"/>
        <end position="312"/>
    </location>
</feature>
<dbReference type="InterPro" id="IPR000719">
    <property type="entry name" value="Prot_kinase_dom"/>
</dbReference>
<evidence type="ECO:0000256" key="8">
    <source>
        <dbReference type="ARBA" id="ARBA00048679"/>
    </source>
</evidence>
<evidence type="ECO:0000256" key="5">
    <source>
        <dbReference type="ARBA" id="ARBA00022777"/>
    </source>
</evidence>
<dbReference type="InterPro" id="IPR051334">
    <property type="entry name" value="SRPK"/>
</dbReference>
<sequence length="595" mass="68673">MGTSDDSSVVMDNEEESSKDYRIGGYHLVHLNEVFANRYIVVQKLGWGHFSTVWLCKDTKFGTFVAMKVQKSAPNYTEAAYDEVDLLLKIAGSYKDPVWAESLAGHLKGLPYEQRLKEEGNLAEFTFVVQFLNTFTHTGINGTHVCMVFEILGVNLLEIIKRFNYQGIPVQMVRNITHQVLIGLDYLHRICGIIHTDLKPENVLVQLTQAQIKDILTRGLLLNQDQVSRLPKDPPLSVLYQPVTSNEEDEKKKKKAEKRKRYRQRKKEEMKKKKQETSEIQKSTSTQDSVTEKPKKRKRKHKKKESEAPEEQEICDFQEADLLRSLQSSHFDLGDEVNIKIADLGNACWVHHHFATEIQTRQYRSPEVILGITYNHTADIWSLACMLFELLTGDFLFEPKSGSDFDKNQDHLAQMMETIGLMPKTWALSGSQAKQFLNKHGRLRSINHLKIWLLKDVLIEKYRYKPSEAEFLSDFMLPMLVFQPEKRASALDCLKHQWLSATNSDIKMTDEDYEAYIRNIEEKRNENILKYERGEYVSSPEIPGDLSHESADEEDNSSSDENDWSEGEEGEVVKGISEEEYHLKMLKAKSKLEVE</sequence>
<dbReference type="InterPro" id="IPR017441">
    <property type="entry name" value="Protein_kinase_ATP_BS"/>
</dbReference>
<accession>A0AAU9IDW7</accession>